<dbReference type="OMA" id="EIDPSWG"/>
<dbReference type="InterPro" id="IPR050608">
    <property type="entry name" value="NmrA-type/Isoflavone_red_sf"/>
</dbReference>
<proteinExistence type="predicted"/>
<dbReference type="Gene3D" id="3.90.25.10">
    <property type="entry name" value="UDP-galactose 4-epimerase, domain 1"/>
    <property type="match status" value="1"/>
</dbReference>
<dbReference type="Pfam" id="PF05368">
    <property type="entry name" value="NmrA"/>
    <property type="match status" value="1"/>
</dbReference>
<dbReference type="PANTHER" id="PTHR43349">
    <property type="entry name" value="PINORESINOL REDUCTASE-RELATED"/>
    <property type="match status" value="1"/>
</dbReference>
<accession>A0AA38LF98</accession>
<keyword evidence="5" id="KW-1185">Reference proteome</keyword>
<dbReference type="Proteomes" id="UP000824469">
    <property type="component" value="Unassembled WGS sequence"/>
</dbReference>
<sequence>MGGSRILIIGATGYIGRHIANASLAQGHPTFLLVRESTTSNPEKAQLLESFTSKGAIILHGSIDDYASLVEALKKVDVVISAVGVPQVVDQFSLIKAIKEVGTIKRFFPSEFGNDVDRHHAVEPMKSVFDLKVKIRRTIEAEGIPHTYVVPGGFANYFLASFSQLGLTSPPRDKVVIYGDGNVKAVYIKEEDVGTFTIKAVDDPRTLNKVLYLRLPTNSISTNDLVALWESKIGKTLEKVYLSEEQVLKLVEDTPLPGNYMVSIFHSIFVKGDQTSFEAGPDGVEASELYPDVKYTTVEEYLSAFV</sequence>
<evidence type="ECO:0000256" key="2">
    <source>
        <dbReference type="ARBA" id="ARBA00023002"/>
    </source>
</evidence>
<dbReference type="CDD" id="cd05259">
    <property type="entry name" value="PCBER_SDR_a"/>
    <property type="match status" value="1"/>
</dbReference>
<protein>
    <recommendedName>
        <fullName evidence="3">NmrA-like domain-containing protein</fullName>
    </recommendedName>
</protein>
<dbReference type="Gene3D" id="3.40.50.720">
    <property type="entry name" value="NAD(P)-binding Rossmann-like Domain"/>
    <property type="match status" value="1"/>
</dbReference>
<dbReference type="InterPro" id="IPR008030">
    <property type="entry name" value="NmrA-like"/>
</dbReference>
<dbReference type="PANTHER" id="PTHR43349:SF93">
    <property type="entry name" value="ISOFLAVONE REDUCTASE HOMOLOG P3-RELATED"/>
    <property type="match status" value="1"/>
</dbReference>
<dbReference type="EMBL" id="JAHRHJ020000004">
    <property type="protein sequence ID" value="KAH9319820.1"/>
    <property type="molecule type" value="Genomic_DNA"/>
</dbReference>
<dbReference type="AlphaFoldDB" id="A0AA38LF98"/>
<dbReference type="InterPro" id="IPR045312">
    <property type="entry name" value="PCBER-like"/>
</dbReference>
<evidence type="ECO:0000313" key="4">
    <source>
        <dbReference type="EMBL" id="KAH9319820.1"/>
    </source>
</evidence>
<reference evidence="4 5" key="1">
    <citation type="journal article" date="2021" name="Nat. Plants">
        <title>The Taxus genome provides insights into paclitaxel biosynthesis.</title>
        <authorList>
            <person name="Xiong X."/>
            <person name="Gou J."/>
            <person name="Liao Q."/>
            <person name="Li Y."/>
            <person name="Zhou Q."/>
            <person name="Bi G."/>
            <person name="Li C."/>
            <person name="Du R."/>
            <person name="Wang X."/>
            <person name="Sun T."/>
            <person name="Guo L."/>
            <person name="Liang H."/>
            <person name="Lu P."/>
            <person name="Wu Y."/>
            <person name="Zhang Z."/>
            <person name="Ro D.K."/>
            <person name="Shang Y."/>
            <person name="Huang S."/>
            <person name="Yan J."/>
        </authorList>
    </citation>
    <scope>NUCLEOTIDE SEQUENCE [LARGE SCALE GENOMIC DNA]</scope>
    <source>
        <strain evidence="4">Ta-2019</strain>
    </source>
</reference>
<evidence type="ECO:0000256" key="1">
    <source>
        <dbReference type="ARBA" id="ARBA00022857"/>
    </source>
</evidence>
<organism evidence="4 5">
    <name type="scientific">Taxus chinensis</name>
    <name type="common">Chinese yew</name>
    <name type="synonym">Taxus wallichiana var. chinensis</name>
    <dbReference type="NCBI Taxonomy" id="29808"/>
    <lineage>
        <taxon>Eukaryota</taxon>
        <taxon>Viridiplantae</taxon>
        <taxon>Streptophyta</taxon>
        <taxon>Embryophyta</taxon>
        <taxon>Tracheophyta</taxon>
        <taxon>Spermatophyta</taxon>
        <taxon>Pinopsida</taxon>
        <taxon>Pinidae</taxon>
        <taxon>Conifers II</taxon>
        <taxon>Cupressales</taxon>
        <taxon>Taxaceae</taxon>
        <taxon>Taxus</taxon>
    </lineage>
</organism>
<keyword evidence="1" id="KW-0521">NADP</keyword>
<evidence type="ECO:0000313" key="5">
    <source>
        <dbReference type="Proteomes" id="UP000824469"/>
    </source>
</evidence>
<keyword evidence="2" id="KW-0560">Oxidoreductase</keyword>
<comment type="caution">
    <text evidence="4">The sequence shown here is derived from an EMBL/GenBank/DDBJ whole genome shotgun (WGS) entry which is preliminary data.</text>
</comment>
<gene>
    <name evidence="4" type="ORF">KI387_021589</name>
</gene>
<name>A0AA38LF98_TAXCH</name>
<dbReference type="SUPFAM" id="SSF51735">
    <property type="entry name" value="NAD(P)-binding Rossmann-fold domains"/>
    <property type="match status" value="1"/>
</dbReference>
<evidence type="ECO:0000259" key="3">
    <source>
        <dbReference type="Pfam" id="PF05368"/>
    </source>
</evidence>
<dbReference type="InterPro" id="IPR036291">
    <property type="entry name" value="NAD(P)-bd_dom_sf"/>
</dbReference>
<feature type="domain" description="NmrA-like" evidence="3">
    <location>
        <begin position="4"/>
        <end position="302"/>
    </location>
</feature>
<dbReference type="GO" id="GO:0016491">
    <property type="term" value="F:oxidoreductase activity"/>
    <property type="evidence" value="ECO:0007669"/>
    <property type="project" value="UniProtKB-KW"/>
</dbReference>